<organism evidence="1 2">
    <name type="scientific">Globisporangium ultimum (strain ATCC 200006 / CBS 805.95 / DAOM BR144)</name>
    <name type="common">Pythium ultimum</name>
    <dbReference type="NCBI Taxonomy" id="431595"/>
    <lineage>
        <taxon>Eukaryota</taxon>
        <taxon>Sar</taxon>
        <taxon>Stramenopiles</taxon>
        <taxon>Oomycota</taxon>
        <taxon>Peronosporomycetes</taxon>
        <taxon>Pythiales</taxon>
        <taxon>Pythiaceae</taxon>
        <taxon>Globisporangium</taxon>
    </lineage>
</organism>
<evidence type="ECO:0000313" key="2">
    <source>
        <dbReference type="Proteomes" id="UP000019132"/>
    </source>
</evidence>
<dbReference type="EnsemblProtists" id="PYU1_T002572">
    <property type="protein sequence ID" value="PYU1_T002572"/>
    <property type="gene ID" value="PYU1_G002569"/>
</dbReference>
<reference evidence="1" key="3">
    <citation type="submission" date="2014-11" db="UniProtKB">
        <authorList>
            <consortium name="EnsemblProtists"/>
        </authorList>
    </citation>
    <scope>IDENTIFICATION</scope>
    <source>
        <strain evidence="1">DAOM BR144</strain>
    </source>
</reference>
<name>K3WC81_GLOUD</name>
<sequence length="52" mass="6122">MLYVKFPTTTMIQGRKVFTAGTRVPEDNKLPMQWKRIVQNDLESMPMAFVEF</sequence>
<dbReference type="Proteomes" id="UP000019132">
    <property type="component" value="Unassembled WGS sequence"/>
</dbReference>
<evidence type="ECO:0000313" key="1">
    <source>
        <dbReference type="EnsemblProtists" id="PYU1_T002572"/>
    </source>
</evidence>
<accession>K3WC81</accession>
<dbReference type="VEuPathDB" id="FungiDB:PYU1_G002569"/>
<keyword evidence="2" id="KW-1185">Reference proteome</keyword>
<proteinExistence type="predicted"/>
<protein>
    <submittedName>
        <fullName evidence="1">Uncharacterized protein</fullName>
    </submittedName>
</protein>
<dbReference type="HOGENOM" id="CLU_3091526_0_0_1"/>
<dbReference type="InterPro" id="IPR023352">
    <property type="entry name" value="MAPEG-like_dom_sf"/>
</dbReference>
<reference evidence="2" key="1">
    <citation type="journal article" date="2010" name="Genome Biol.">
        <title>Genome sequence of the necrotrophic plant pathogen Pythium ultimum reveals original pathogenicity mechanisms and effector repertoire.</title>
        <authorList>
            <person name="Levesque C.A."/>
            <person name="Brouwer H."/>
            <person name="Cano L."/>
            <person name="Hamilton J.P."/>
            <person name="Holt C."/>
            <person name="Huitema E."/>
            <person name="Raffaele S."/>
            <person name="Robideau G.P."/>
            <person name="Thines M."/>
            <person name="Win J."/>
            <person name="Zerillo M.M."/>
            <person name="Beakes G.W."/>
            <person name="Boore J.L."/>
            <person name="Busam D."/>
            <person name="Dumas B."/>
            <person name="Ferriera S."/>
            <person name="Fuerstenberg S.I."/>
            <person name="Gachon C.M."/>
            <person name="Gaulin E."/>
            <person name="Govers F."/>
            <person name="Grenville-Briggs L."/>
            <person name="Horner N."/>
            <person name="Hostetler J."/>
            <person name="Jiang R.H."/>
            <person name="Johnson J."/>
            <person name="Krajaejun T."/>
            <person name="Lin H."/>
            <person name="Meijer H.J."/>
            <person name="Moore B."/>
            <person name="Morris P."/>
            <person name="Phuntmart V."/>
            <person name="Puiu D."/>
            <person name="Shetty J."/>
            <person name="Stajich J.E."/>
            <person name="Tripathy S."/>
            <person name="Wawra S."/>
            <person name="van West P."/>
            <person name="Whitty B.R."/>
            <person name="Coutinho P.M."/>
            <person name="Henrissat B."/>
            <person name="Martin F."/>
            <person name="Thomas P.D."/>
            <person name="Tyler B.M."/>
            <person name="De Vries R.P."/>
            <person name="Kamoun S."/>
            <person name="Yandell M."/>
            <person name="Tisserat N."/>
            <person name="Buell C.R."/>
        </authorList>
    </citation>
    <scope>NUCLEOTIDE SEQUENCE</scope>
    <source>
        <strain evidence="2">DAOM:BR144</strain>
    </source>
</reference>
<dbReference type="AlphaFoldDB" id="K3WC81"/>
<dbReference type="InParanoid" id="K3WC81"/>
<reference evidence="2" key="2">
    <citation type="submission" date="2010-04" db="EMBL/GenBank/DDBJ databases">
        <authorList>
            <person name="Buell R."/>
            <person name="Hamilton J."/>
            <person name="Hostetler J."/>
        </authorList>
    </citation>
    <scope>NUCLEOTIDE SEQUENCE [LARGE SCALE GENOMIC DNA]</scope>
    <source>
        <strain evidence="2">DAOM:BR144</strain>
    </source>
</reference>
<dbReference type="Gene3D" id="1.20.120.550">
    <property type="entry name" value="Membrane associated eicosanoid/glutathione metabolism-like domain"/>
    <property type="match status" value="1"/>
</dbReference>